<dbReference type="AlphaFoldDB" id="A0A1B7XIB4"/>
<reference evidence="11 12" key="1">
    <citation type="submission" date="2015-01" db="EMBL/GenBank/DDBJ databases">
        <title>Desulfovibrio sp. JC271 draft genome sequence.</title>
        <authorList>
            <person name="Shivani Y."/>
            <person name="Subhash Y."/>
            <person name="Sasikala C."/>
            <person name="Ramana C.V."/>
        </authorList>
    </citation>
    <scope>NUCLEOTIDE SEQUENCE [LARGE SCALE GENOMIC DNA]</scope>
    <source>
        <strain evidence="11 12">JC271</strain>
    </source>
</reference>
<keyword evidence="7 9" id="KW-0472">Membrane</keyword>
<evidence type="ECO:0000256" key="7">
    <source>
        <dbReference type="ARBA" id="ARBA00023136"/>
    </source>
</evidence>
<evidence type="ECO:0000256" key="8">
    <source>
        <dbReference type="ARBA" id="ARBA00038436"/>
    </source>
</evidence>
<dbReference type="STRING" id="1560234.SP90_04635"/>
<keyword evidence="2" id="KW-0813">Transport</keyword>
<organism evidence="11 12">
    <name type="scientific">Halodesulfovibrio spirochaetisodalis</name>
    <dbReference type="NCBI Taxonomy" id="1560234"/>
    <lineage>
        <taxon>Bacteria</taxon>
        <taxon>Pseudomonadati</taxon>
        <taxon>Thermodesulfobacteriota</taxon>
        <taxon>Desulfovibrionia</taxon>
        <taxon>Desulfovibrionales</taxon>
        <taxon>Desulfovibrionaceae</taxon>
        <taxon>Halodesulfovibrio</taxon>
    </lineage>
</organism>
<accession>A0A1B7XIB4</accession>
<dbReference type="GO" id="GO:0005886">
    <property type="term" value="C:plasma membrane"/>
    <property type="evidence" value="ECO:0007669"/>
    <property type="project" value="UniProtKB-SubCell"/>
</dbReference>
<evidence type="ECO:0000256" key="2">
    <source>
        <dbReference type="ARBA" id="ARBA00022448"/>
    </source>
</evidence>
<gene>
    <name evidence="11" type="ORF">SP90_04635</name>
</gene>
<evidence type="ECO:0000313" key="12">
    <source>
        <dbReference type="Proteomes" id="UP000091979"/>
    </source>
</evidence>
<keyword evidence="4" id="KW-0997">Cell inner membrane</keyword>
<keyword evidence="5 9" id="KW-0812">Transmembrane</keyword>
<evidence type="ECO:0000256" key="6">
    <source>
        <dbReference type="ARBA" id="ARBA00022989"/>
    </source>
</evidence>
<dbReference type="PANTHER" id="PTHR35011:SF2">
    <property type="entry name" value="2,3-DIKETO-L-GULONATE TRAP TRANSPORTER SMALL PERMEASE PROTEIN YIAM"/>
    <property type="match status" value="1"/>
</dbReference>
<sequence length="172" mass="19245">MKLFWKIDDLIALITEWVLASGVLLMAGLLICNVVSRKIFMKSMASADELGGSLLILVTFSGIGYAARKGRHIRMTAIFDTLPHKVQKWLMVFISFVTMATYIYVCFIAFEYIEYTKMLGKVTSALQMPDWIRAAVVPVGFGLGAIQYFMNIIINIKEPELYIGTEKTAGGE</sequence>
<dbReference type="PANTHER" id="PTHR35011">
    <property type="entry name" value="2,3-DIKETO-L-GULONATE TRAP TRANSPORTER SMALL PERMEASE PROTEIN YIAM"/>
    <property type="match status" value="1"/>
</dbReference>
<keyword evidence="12" id="KW-1185">Reference proteome</keyword>
<evidence type="ECO:0000256" key="4">
    <source>
        <dbReference type="ARBA" id="ARBA00022519"/>
    </source>
</evidence>
<comment type="caution">
    <text evidence="11">The sequence shown here is derived from an EMBL/GenBank/DDBJ whole genome shotgun (WGS) entry which is preliminary data.</text>
</comment>
<feature type="transmembrane region" description="Helical" evidence="9">
    <location>
        <begin position="12"/>
        <end position="31"/>
    </location>
</feature>
<evidence type="ECO:0000256" key="3">
    <source>
        <dbReference type="ARBA" id="ARBA00022475"/>
    </source>
</evidence>
<dbReference type="PATRIC" id="fig|1560234.3.peg.2880"/>
<dbReference type="GO" id="GO:0015740">
    <property type="term" value="P:C4-dicarboxylate transport"/>
    <property type="evidence" value="ECO:0007669"/>
    <property type="project" value="TreeGrafter"/>
</dbReference>
<comment type="subcellular location">
    <subcellularLocation>
        <location evidence="1">Cell inner membrane</location>
        <topology evidence="1">Multi-pass membrane protein</topology>
    </subcellularLocation>
</comment>
<protein>
    <recommendedName>
        <fullName evidence="10">Tripartite ATP-independent periplasmic transporters DctQ component domain-containing protein</fullName>
    </recommendedName>
</protein>
<dbReference type="OrthoDB" id="5465095at2"/>
<dbReference type="RefSeq" id="WP_066853080.1">
    <property type="nucleotide sequence ID" value="NZ_JXMS01000005.1"/>
</dbReference>
<dbReference type="EMBL" id="JXMS01000005">
    <property type="protein sequence ID" value="OBQ55245.1"/>
    <property type="molecule type" value="Genomic_DNA"/>
</dbReference>
<feature type="transmembrane region" description="Helical" evidence="9">
    <location>
        <begin position="51"/>
        <end position="68"/>
    </location>
</feature>
<dbReference type="InterPro" id="IPR007387">
    <property type="entry name" value="TRAP_DctQ"/>
</dbReference>
<feature type="domain" description="Tripartite ATP-independent periplasmic transporters DctQ component" evidence="10">
    <location>
        <begin position="26"/>
        <end position="153"/>
    </location>
</feature>
<proteinExistence type="inferred from homology"/>
<evidence type="ECO:0000256" key="9">
    <source>
        <dbReference type="SAM" id="Phobius"/>
    </source>
</evidence>
<feature type="transmembrane region" description="Helical" evidence="9">
    <location>
        <begin position="130"/>
        <end position="150"/>
    </location>
</feature>
<name>A0A1B7XIB4_9BACT</name>
<keyword evidence="3" id="KW-1003">Cell membrane</keyword>
<dbReference type="Proteomes" id="UP000091979">
    <property type="component" value="Unassembled WGS sequence"/>
</dbReference>
<comment type="similarity">
    <text evidence="8">Belongs to the TRAP transporter small permease family.</text>
</comment>
<evidence type="ECO:0000256" key="1">
    <source>
        <dbReference type="ARBA" id="ARBA00004429"/>
    </source>
</evidence>
<evidence type="ECO:0000313" key="11">
    <source>
        <dbReference type="EMBL" id="OBQ55245.1"/>
    </source>
</evidence>
<evidence type="ECO:0000259" key="10">
    <source>
        <dbReference type="Pfam" id="PF04290"/>
    </source>
</evidence>
<evidence type="ECO:0000256" key="5">
    <source>
        <dbReference type="ARBA" id="ARBA00022692"/>
    </source>
</evidence>
<keyword evidence="6 9" id="KW-1133">Transmembrane helix</keyword>
<feature type="transmembrane region" description="Helical" evidence="9">
    <location>
        <begin position="89"/>
        <end position="110"/>
    </location>
</feature>
<dbReference type="InterPro" id="IPR055348">
    <property type="entry name" value="DctQ"/>
</dbReference>
<dbReference type="Pfam" id="PF04290">
    <property type="entry name" value="DctQ"/>
    <property type="match status" value="1"/>
</dbReference>
<dbReference type="GO" id="GO:0022857">
    <property type="term" value="F:transmembrane transporter activity"/>
    <property type="evidence" value="ECO:0007669"/>
    <property type="project" value="TreeGrafter"/>
</dbReference>